<evidence type="ECO:0000313" key="4">
    <source>
        <dbReference type="Proteomes" id="UP000693970"/>
    </source>
</evidence>
<evidence type="ECO:0000313" key="2">
    <source>
        <dbReference type="EMBL" id="KAG7339195.1"/>
    </source>
</evidence>
<proteinExistence type="predicted"/>
<accession>A0A9K3K9R4</accession>
<evidence type="ECO:0000313" key="3">
    <source>
        <dbReference type="EMBL" id="KAG7371588.1"/>
    </source>
</evidence>
<reference evidence="2" key="1">
    <citation type="journal article" date="2021" name="Sci. Rep.">
        <title>Diploid genomic architecture of Nitzschia inconspicua, an elite biomass production diatom.</title>
        <authorList>
            <person name="Oliver A."/>
            <person name="Podell S."/>
            <person name="Pinowska A."/>
            <person name="Traller J.C."/>
            <person name="Smith S.R."/>
            <person name="McClure R."/>
            <person name="Beliaev A."/>
            <person name="Bohutskyi P."/>
            <person name="Hill E.A."/>
            <person name="Rabines A."/>
            <person name="Zheng H."/>
            <person name="Allen L.Z."/>
            <person name="Kuo A."/>
            <person name="Grigoriev I.V."/>
            <person name="Allen A.E."/>
            <person name="Hazlebeck D."/>
            <person name="Allen E.E."/>
        </authorList>
    </citation>
    <scope>NUCLEOTIDE SEQUENCE</scope>
    <source>
        <strain evidence="2">Hildebrandi</strain>
    </source>
</reference>
<reference evidence="2" key="2">
    <citation type="submission" date="2021-04" db="EMBL/GenBank/DDBJ databases">
        <authorList>
            <person name="Podell S."/>
        </authorList>
    </citation>
    <scope>NUCLEOTIDE SEQUENCE</scope>
    <source>
        <strain evidence="2">Hildebrandi</strain>
    </source>
</reference>
<protein>
    <submittedName>
        <fullName evidence="2">Uncharacterized protein</fullName>
    </submittedName>
</protein>
<organism evidence="2 4">
    <name type="scientific">Nitzschia inconspicua</name>
    <dbReference type="NCBI Taxonomy" id="303405"/>
    <lineage>
        <taxon>Eukaryota</taxon>
        <taxon>Sar</taxon>
        <taxon>Stramenopiles</taxon>
        <taxon>Ochrophyta</taxon>
        <taxon>Bacillariophyta</taxon>
        <taxon>Bacillariophyceae</taxon>
        <taxon>Bacillariophycidae</taxon>
        <taxon>Bacillariales</taxon>
        <taxon>Bacillariaceae</taxon>
        <taxon>Nitzschia</taxon>
    </lineage>
</organism>
<feature type="compositionally biased region" description="Low complexity" evidence="1">
    <location>
        <begin position="10"/>
        <end position="19"/>
    </location>
</feature>
<dbReference type="AlphaFoldDB" id="A0A9K3K9R4"/>
<evidence type="ECO:0000256" key="1">
    <source>
        <dbReference type="SAM" id="MobiDB-lite"/>
    </source>
</evidence>
<dbReference type="OrthoDB" id="10249888at2759"/>
<feature type="region of interest" description="Disordered" evidence="1">
    <location>
        <begin position="1"/>
        <end position="20"/>
    </location>
</feature>
<keyword evidence="4" id="KW-1185">Reference proteome</keyword>
<comment type="caution">
    <text evidence="2">The sequence shown here is derived from an EMBL/GenBank/DDBJ whole genome shotgun (WGS) entry which is preliminary data.</text>
</comment>
<sequence>MAVQKTIPINNNNNNTNNTSAAGVRTIRLPLHEGTTDPFLFQHQQQQQWAQQHYVQLRPRDLLRVFESTYEVSVYTAGTNTTPKKLPWFCVGILWDPIEIGTTSNDYGIKYNYNYKWHNNNNNNIIINNK</sequence>
<gene>
    <name evidence="3" type="ORF">IV203_020158</name>
    <name evidence="2" type="ORF">IV203_020348</name>
</gene>
<dbReference type="EMBL" id="JAGRRH010000004">
    <property type="protein sequence ID" value="KAG7371588.1"/>
    <property type="molecule type" value="Genomic_DNA"/>
</dbReference>
<name>A0A9K3K9R4_9STRA</name>
<dbReference type="EMBL" id="JAGRRH010000039">
    <property type="protein sequence ID" value="KAG7339195.1"/>
    <property type="molecule type" value="Genomic_DNA"/>
</dbReference>
<dbReference type="Proteomes" id="UP000693970">
    <property type="component" value="Unassembled WGS sequence"/>
</dbReference>